<evidence type="ECO:0000313" key="2">
    <source>
        <dbReference type="Proteomes" id="UP000094741"/>
    </source>
</evidence>
<name>A0A1E5BKB6_9VIBR</name>
<protein>
    <submittedName>
        <fullName evidence="1">Uncharacterized protein</fullName>
    </submittedName>
</protein>
<dbReference type="Proteomes" id="UP000094741">
    <property type="component" value="Unassembled WGS sequence"/>
</dbReference>
<comment type="caution">
    <text evidence="1">The sequence shown here is derived from an EMBL/GenBank/DDBJ whole genome shotgun (WGS) entry which is preliminary data.</text>
</comment>
<organism evidence="1 2">
    <name type="scientific">Vibrio genomosp. F10 str. ZF-129</name>
    <dbReference type="NCBI Taxonomy" id="1187848"/>
    <lineage>
        <taxon>Bacteria</taxon>
        <taxon>Pseudomonadati</taxon>
        <taxon>Pseudomonadota</taxon>
        <taxon>Gammaproteobacteria</taxon>
        <taxon>Vibrionales</taxon>
        <taxon>Vibrionaceae</taxon>
        <taxon>Vibrio</taxon>
    </lineage>
</organism>
<sequence>MLSLYKVKSHQLSFLEQNLMFPEIEASFLKLLANFLVEYLKLDRTDITAVQVDAKLTQASRKMFIGSNILTERFQAKDICTHLLVDLIRQTDDIKKSAVSVKTHHIRMSTSSCNETTIRIDLGRLVARPHLTIKIHLDRVSSIICGPAQLTLEIGVQFYGDKNLGLVELIKVDTNSHVPKELETLLSYYDAINAQGIEHALDGWNITKFNEDQSHRLIVETLKASQHGFVDESDWREISKVVMDYVIFIEFCDLVDFDESVRYLTGLGPYFFDDYEYDAAGHSFGRTVALSILQTNLMLSDSPEKLAIVAHQLVSVMETDDIYGDVEQFLDECMYFSSDDCYEISDECRATREQFLKLVQEEINEEMDW</sequence>
<proteinExistence type="predicted"/>
<dbReference type="RefSeq" id="WP_017041314.1">
    <property type="nucleotide sequence ID" value="NZ_AJYQ02000002.1"/>
</dbReference>
<accession>A0A1E5BKB6</accession>
<gene>
    <name evidence="1" type="ORF">A1QO_02750</name>
</gene>
<evidence type="ECO:0000313" key="1">
    <source>
        <dbReference type="EMBL" id="OEE38317.1"/>
    </source>
</evidence>
<dbReference type="AlphaFoldDB" id="A0A1E5BKB6"/>
<reference evidence="1 2" key="1">
    <citation type="journal article" date="2012" name="Science">
        <title>Ecological populations of bacteria act as socially cohesive units of antibiotic production and resistance.</title>
        <authorList>
            <person name="Cordero O.X."/>
            <person name="Wildschutte H."/>
            <person name="Kirkup B."/>
            <person name="Proehl S."/>
            <person name="Ngo L."/>
            <person name="Hussain F."/>
            <person name="Le Roux F."/>
            <person name="Mincer T."/>
            <person name="Polz M.F."/>
        </authorList>
    </citation>
    <scope>NUCLEOTIDE SEQUENCE [LARGE SCALE GENOMIC DNA]</scope>
    <source>
        <strain evidence="1 2">ZF-129</strain>
    </source>
</reference>
<dbReference type="EMBL" id="AJYQ02000002">
    <property type="protein sequence ID" value="OEE38317.1"/>
    <property type="molecule type" value="Genomic_DNA"/>
</dbReference>